<dbReference type="Pfam" id="PF01425">
    <property type="entry name" value="Amidase"/>
    <property type="match status" value="1"/>
</dbReference>
<dbReference type="GO" id="GO:0009062">
    <property type="term" value="P:fatty acid catabolic process"/>
    <property type="evidence" value="ECO:0007669"/>
    <property type="project" value="TreeGrafter"/>
</dbReference>
<dbReference type="InterPro" id="IPR052096">
    <property type="entry name" value="Endocannabinoid_amidase"/>
</dbReference>
<gene>
    <name evidence="2" type="ORF">FBUS_09014</name>
</gene>
<dbReference type="EMBL" id="LUCM01000690">
    <property type="protein sequence ID" value="KAA0200192.1"/>
    <property type="molecule type" value="Genomic_DNA"/>
</dbReference>
<dbReference type="InterPro" id="IPR036928">
    <property type="entry name" value="AS_sf"/>
</dbReference>
<feature type="domain" description="Amidase" evidence="1">
    <location>
        <begin position="103"/>
        <end position="586"/>
    </location>
</feature>
<dbReference type="PIRSF" id="PIRSF001221">
    <property type="entry name" value="Amidase_fungi"/>
    <property type="match status" value="1"/>
</dbReference>
<dbReference type="Proteomes" id="UP000728185">
    <property type="component" value="Unassembled WGS sequence"/>
</dbReference>
<evidence type="ECO:0000259" key="1">
    <source>
        <dbReference type="Pfam" id="PF01425"/>
    </source>
</evidence>
<dbReference type="AlphaFoldDB" id="A0A8E0S5U6"/>
<keyword evidence="3" id="KW-1185">Reference proteome</keyword>
<evidence type="ECO:0000313" key="3">
    <source>
        <dbReference type="Proteomes" id="UP000728185"/>
    </source>
</evidence>
<comment type="caution">
    <text evidence="2">The sequence shown here is derived from an EMBL/GenBank/DDBJ whole genome shotgun (WGS) entry which is preliminary data.</text>
</comment>
<dbReference type="PANTHER" id="PTHR45847">
    <property type="entry name" value="FATTY ACID AMIDE HYDROLASE"/>
    <property type="match status" value="1"/>
</dbReference>
<name>A0A8E0S5U6_9TREM</name>
<organism evidence="2 3">
    <name type="scientific">Fasciolopsis buskii</name>
    <dbReference type="NCBI Taxonomy" id="27845"/>
    <lineage>
        <taxon>Eukaryota</taxon>
        <taxon>Metazoa</taxon>
        <taxon>Spiralia</taxon>
        <taxon>Lophotrochozoa</taxon>
        <taxon>Platyhelminthes</taxon>
        <taxon>Trematoda</taxon>
        <taxon>Digenea</taxon>
        <taxon>Plagiorchiida</taxon>
        <taxon>Echinostomata</taxon>
        <taxon>Echinostomatoidea</taxon>
        <taxon>Fasciolidae</taxon>
        <taxon>Fasciolopsis</taxon>
    </lineage>
</organism>
<protein>
    <submittedName>
        <fullName evidence="2">Fatty-acid amide hydrolase 1</fullName>
    </submittedName>
</protein>
<reference evidence="2" key="1">
    <citation type="submission" date="2019-05" db="EMBL/GenBank/DDBJ databases">
        <title>Annotation for the trematode Fasciolopsis buski.</title>
        <authorList>
            <person name="Choi Y.-J."/>
        </authorList>
    </citation>
    <scope>NUCLEOTIDE SEQUENCE</scope>
    <source>
        <strain evidence="2">HT</strain>
        <tissue evidence="2">Whole worm</tissue>
    </source>
</reference>
<sequence length="604" mass="66647">MDIVGAHLAMIVSFLRQHTNSKIIVTCGLSALIIRFLRLYYQKQRLSRNLHQKKQYLEKSVSSLRSALEVVKDTKDELLALTELDLCDLRKRIDDETVTPLQLVQAYQLKALSLYDKGNSGICEFVRDAYNEARELHSQKEMHPTDSRSPLYGIPVSIEESLMLRGYDSTGGLIKRCNKSASYNCEIVQDLRNEGAIPFVITASSQALSIDGSNNIFGDMVNPHNPKHITGGSSCGEAVLLAQRGSPVGIGSDMSGSIRIPAAFCGLASLKLTYRRLCPRGVVDLFSQSAVGFHQCPGFMSRKVDNLVAVTRTLLKSQQKSKDALIVPMPFDESLFGSKDETLSIGFYDTFIHPDVMHTVPAIRESVNQAVAALVKAGHRVSRFDPPDVDVAYRLFLSAILADGGCELRSLLAHEPLCAQMRMFSMTLCMPYWMRAAGDFFLSLIGCRPLAFLRTLGSLRSAKDVIDFNKALEVYREDFRNNALSLDAIICPVSAYPAPPCSASPSLILPSAFYAALYNLLDYPAGTVPTGFVDRVDVMEATKAAINQRLDGELFQSRVSVMQKDSEGLPVAVQVVGKPFREEVVLRVMHQIETALNQSTTNQT</sequence>
<dbReference type="SUPFAM" id="SSF75304">
    <property type="entry name" value="Amidase signature (AS) enzymes"/>
    <property type="match status" value="1"/>
</dbReference>
<dbReference type="Gene3D" id="3.90.1300.10">
    <property type="entry name" value="Amidase signature (AS) domain"/>
    <property type="match status" value="1"/>
</dbReference>
<dbReference type="PANTHER" id="PTHR45847:SF6">
    <property type="entry name" value="FATTY ACID AMIDE HYDROLASE"/>
    <property type="match status" value="1"/>
</dbReference>
<proteinExistence type="predicted"/>
<accession>A0A8E0S5U6</accession>
<dbReference type="GO" id="GO:0004040">
    <property type="term" value="F:amidase activity"/>
    <property type="evidence" value="ECO:0007669"/>
    <property type="project" value="TreeGrafter"/>
</dbReference>
<dbReference type="GO" id="GO:0017064">
    <property type="term" value="F:fatty acid amide hydrolase activity"/>
    <property type="evidence" value="ECO:0007669"/>
    <property type="project" value="TreeGrafter"/>
</dbReference>
<evidence type="ECO:0000313" key="2">
    <source>
        <dbReference type="EMBL" id="KAA0200192.1"/>
    </source>
</evidence>
<keyword evidence="2" id="KW-0378">Hydrolase</keyword>
<dbReference type="InterPro" id="IPR023631">
    <property type="entry name" value="Amidase_dom"/>
</dbReference>
<dbReference type="OrthoDB" id="6428749at2759"/>